<proteinExistence type="predicted"/>
<dbReference type="InterPro" id="IPR025828">
    <property type="entry name" value="Put_sensor_dom"/>
</dbReference>
<comment type="caution">
    <text evidence="4">The sequence shown here is derived from an EMBL/GenBank/DDBJ whole genome shotgun (WGS) entry which is preliminary data.</text>
</comment>
<dbReference type="Proteomes" id="UP001565368">
    <property type="component" value="Unassembled WGS sequence"/>
</dbReference>
<dbReference type="EMBL" id="JBBXJM010000005">
    <property type="protein sequence ID" value="KAL1407659.1"/>
    <property type="molecule type" value="Genomic_DNA"/>
</dbReference>
<evidence type="ECO:0000259" key="3">
    <source>
        <dbReference type="Pfam" id="PF13796"/>
    </source>
</evidence>
<evidence type="ECO:0000256" key="1">
    <source>
        <dbReference type="SAM" id="MobiDB-lite"/>
    </source>
</evidence>
<feature type="region of interest" description="Disordered" evidence="1">
    <location>
        <begin position="130"/>
        <end position="167"/>
    </location>
</feature>
<feature type="transmembrane region" description="Helical" evidence="2">
    <location>
        <begin position="285"/>
        <end position="304"/>
    </location>
</feature>
<feature type="region of interest" description="Disordered" evidence="1">
    <location>
        <begin position="1"/>
        <end position="94"/>
    </location>
</feature>
<feature type="domain" description="Putative sensor" evidence="3">
    <location>
        <begin position="207"/>
        <end position="332"/>
    </location>
</feature>
<name>A0ABR3PYX7_9TREE</name>
<organism evidence="4 5">
    <name type="scientific">Vanrija albida</name>
    <dbReference type="NCBI Taxonomy" id="181172"/>
    <lineage>
        <taxon>Eukaryota</taxon>
        <taxon>Fungi</taxon>
        <taxon>Dikarya</taxon>
        <taxon>Basidiomycota</taxon>
        <taxon>Agaricomycotina</taxon>
        <taxon>Tremellomycetes</taxon>
        <taxon>Trichosporonales</taxon>
        <taxon>Trichosporonaceae</taxon>
        <taxon>Vanrija</taxon>
    </lineage>
</organism>
<gene>
    <name evidence="4" type="ORF">Q8F55_007092</name>
</gene>
<protein>
    <recommendedName>
        <fullName evidence="3">Putative sensor domain-containing protein</fullName>
    </recommendedName>
</protein>
<keyword evidence="2" id="KW-1133">Transmembrane helix</keyword>
<dbReference type="Pfam" id="PF13796">
    <property type="entry name" value="Sensor"/>
    <property type="match status" value="1"/>
</dbReference>
<feature type="transmembrane region" description="Helical" evidence="2">
    <location>
        <begin position="226"/>
        <end position="249"/>
    </location>
</feature>
<feature type="transmembrane region" description="Helical" evidence="2">
    <location>
        <begin position="197"/>
        <end position="220"/>
    </location>
</feature>
<evidence type="ECO:0000313" key="5">
    <source>
        <dbReference type="Proteomes" id="UP001565368"/>
    </source>
</evidence>
<dbReference type="RefSeq" id="XP_069207603.1">
    <property type="nucleotide sequence ID" value="XM_069355532.1"/>
</dbReference>
<reference evidence="4 5" key="1">
    <citation type="submission" date="2023-08" db="EMBL/GenBank/DDBJ databases">
        <title>Annotated Genome Sequence of Vanrija albida AlHP1.</title>
        <authorList>
            <person name="Herzog R."/>
        </authorList>
    </citation>
    <scope>NUCLEOTIDE SEQUENCE [LARGE SCALE GENOMIC DNA]</scope>
    <source>
        <strain evidence="4 5">AlHP1</strain>
    </source>
</reference>
<dbReference type="GeneID" id="95988135"/>
<feature type="compositionally biased region" description="Basic and acidic residues" evidence="1">
    <location>
        <begin position="1"/>
        <end position="24"/>
    </location>
</feature>
<feature type="compositionally biased region" description="Pro residues" evidence="1">
    <location>
        <begin position="72"/>
        <end position="89"/>
    </location>
</feature>
<evidence type="ECO:0000313" key="4">
    <source>
        <dbReference type="EMBL" id="KAL1407659.1"/>
    </source>
</evidence>
<feature type="transmembrane region" description="Helical" evidence="2">
    <location>
        <begin position="310"/>
        <end position="335"/>
    </location>
</feature>
<keyword evidence="2" id="KW-0812">Transmembrane</keyword>
<feature type="compositionally biased region" description="Low complexity" evidence="1">
    <location>
        <begin position="57"/>
        <end position="71"/>
    </location>
</feature>
<accession>A0ABR3PYX7</accession>
<feature type="compositionally biased region" description="Pro residues" evidence="1">
    <location>
        <begin position="27"/>
        <end position="37"/>
    </location>
</feature>
<sequence length="354" mass="37805">MGTDAALHDDVVARGDGRDVHPDAPDAAPPAPPPPPVLATLHSPPYVASASNDPTAPHTTSLNLNLHLTMNTPPPPHPPHAPPPAPSHPTSPVYVLSADGSSLFLVDASKAPGNEAPPAYAPFDTPRRATLAGAARPPPSPVARRSASDYRAHEGTPLLPRAPPSPRPLRTVLYGDDDVLGAPSTPASRYWRTLGDAASWSALVHTLLLSFPLALALWPLLLAGTLVGTALLITLPLGAVLWWLTLLLARWAARVELRTQARFHGGRARPHPVFARDGEAGFLKLSWAMLSDAYSYSALSYFLLVKPLVVLPSFVALVVLFPLALVFTPLLPVFLRANRRFGRWQARVAVENLS</sequence>
<keyword evidence="5" id="KW-1185">Reference proteome</keyword>
<keyword evidence="2" id="KW-0472">Membrane</keyword>
<evidence type="ECO:0000256" key="2">
    <source>
        <dbReference type="SAM" id="Phobius"/>
    </source>
</evidence>